<reference evidence="3" key="2">
    <citation type="submission" date="2022-06" db="UniProtKB">
        <authorList>
            <consortium name="EnsemblMetazoa"/>
        </authorList>
    </citation>
    <scope>IDENTIFICATION</scope>
    <source>
        <strain evidence="3">DF5081</strain>
    </source>
</reference>
<evidence type="ECO:0000259" key="2">
    <source>
        <dbReference type="Pfam" id="PF26585"/>
    </source>
</evidence>
<reference evidence="4" key="1">
    <citation type="submission" date="2010-08" db="EMBL/GenBank/DDBJ databases">
        <authorList>
            <consortium name="Caenorhabditis japonica Sequencing Consortium"/>
            <person name="Wilson R.K."/>
        </authorList>
    </citation>
    <scope>NUCLEOTIDE SEQUENCE [LARGE SCALE GENOMIC DNA]</scope>
    <source>
        <strain evidence="4">DF5081</strain>
    </source>
</reference>
<name>A0A8R1HPH7_CAEJA</name>
<organism evidence="3 4">
    <name type="scientific">Caenorhabditis japonica</name>
    <dbReference type="NCBI Taxonomy" id="281687"/>
    <lineage>
        <taxon>Eukaryota</taxon>
        <taxon>Metazoa</taxon>
        <taxon>Ecdysozoa</taxon>
        <taxon>Nematoda</taxon>
        <taxon>Chromadorea</taxon>
        <taxon>Rhabditida</taxon>
        <taxon>Rhabditina</taxon>
        <taxon>Rhabditomorpha</taxon>
        <taxon>Rhabditoidea</taxon>
        <taxon>Rhabditidae</taxon>
        <taxon>Peloderinae</taxon>
        <taxon>Caenorhabditis</taxon>
    </lineage>
</organism>
<dbReference type="EnsemblMetazoa" id="CJA07960.1">
    <property type="protein sequence ID" value="CJA07960.1"/>
    <property type="gene ID" value="WBGene00127164"/>
</dbReference>
<feature type="domain" description="STX17-like N-terminal" evidence="2">
    <location>
        <begin position="117"/>
        <end position="198"/>
    </location>
</feature>
<comment type="subcellular location">
    <subcellularLocation>
        <location evidence="1">Nucleus</location>
    </subcellularLocation>
</comment>
<dbReference type="InterPro" id="IPR059001">
    <property type="entry name" value="STX17_N"/>
</dbReference>
<dbReference type="InterPro" id="IPR009057">
    <property type="entry name" value="Homeodomain-like_sf"/>
</dbReference>
<accession>A0A8R1HPH7</accession>
<dbReference type="SUPFAM" id="SSF46689">
    <property type="entry name" value="Homeodomain-like"/>
    <property type="match status" value="1"/>
</dbReference>
<evidence type="ECO:0000256" key="1">
    <source>
        <dbReference type="ARBA" id="ARBA00004123"/>
    </source>
</evidence>
<evidence type="ECO:0000313" key="3">
    <source>
        <dbReference type="EnsemblMetazoa" id="CJA07960.1"/>
    </source>
</evidence>
<keyword evidence="4" id="KW-1185">Reference proteome</keyword>
<sequence length="230" mass="26632">MDPTEVRKQSWKNRALPKAAVAEMRCLFEQGCVSVSRLQADELAESHQIAAGQVFSWFKRQRLRKRTVKKKNIKLQVSLYSKKRNRVKGSDLPHVLNMTQEAVDDVKAKVMRPPGDRFNVLVQMYEKTANRQLAELRNLQRIALQGGIRDTPALRESISTYEKDLEDGLRGILTVRSELTDEHQENEFDAVVEPIRYNGAHTTNKKPVKCHENSTPTENWKFYRRSKSIR</sequence>
<evidence type="ECO:0000313" key="4">
    <source>
        <dbReference type="Proteomes" id="UP000005237"/>
    </source>
</evidence>
<dbReference type="AlphaFoldDB" id="A0A8R1HPH7"/>
<proteinExistence type="predicted"/>
<dbReference type="GO" id="GO:0005634">
    <property type="term" value="C:nucleus"/>
    <property type="evidence" value="ECO:0007669"/>
    <property type="project" value="UniProtKB-SubCell"/>
</dbReference>
<dbReference type="Pfam" id="PF26585">
    <property type="entry name" value="STX17_N"/>
    <property type="match status" value="1"/>
</dbReference>
<protein>
    <recommendedName>
        <fullName evidence="2">STX17-like N-terminal domain-containing protein</fullName>
    </recommendedName>
</protein>
<dbReference type="Proteomes" id="UP000005237">
    <property type="component" value="Unassembled WGS sequence"/>
</dbReference>